<feature type="region of interest" description="Disordered" evidence="1">
    <location>
        <begin position="29"/>
        <end position="91"/>
    </location>
</feature>
<dbReference type="AlphaFoldDB" id="A0A8R7UDV9"/>
<evidence type="ECO:0000256" key="1">
    <source>
        <dbReference type="SAM" id="MobiDB-lite"/>
    </source>
</evidence>
<reference evidence="2" key="2">
    <citation type="submission" date="2018-03" db="EMBL/GenBank/DDBJ databases">
        <title>The Triticum urartu genome reveals the dynamic nature of wheat genome evolution.</title>
        <authorList>
            <person name="Ling H."/>
            <person name="Ma B."/>
            <person name="Shi X."/>
            <person name="Liu H."/>
            <person name="Dong L."/>
            <person name="Sun H."/>
            <person name="Cao Y."/>
            <person name="Gao Q."/>
            <person name="Zheng S."/>
            <person name="Li Y."/>
            <person name="Yu Y."/>
            <person name="Du H."/>
            <person name="Qi M."/>
            <person name="Li Y."/>
            <person name="Yu H."/>
            <person name="Cui Y."/>
            <person name="Wang N."/>
            <person name="Chen C."/>
            <person name="Wu H."/>
            <person name="Zhao Y."/>
            <person name="Zhang J."/>
            <person name="Li Y."/>
            <person name="Zhou W."/>
            <person name="Zhang B."/>
            <person name="Hu W."/>
            <person name="Eijk M."/>
            <person name="Tang J."/>
            <person name="Witsenboer H."/>
            <person name="Zhao S."/>
            <person name="Li Z."/>
            <person name="Zhang A."/>
            <person name="Wang D."/>
            <person name="Liang C."/>
        </authorList>
    </citation>
    <scope>NUCLEOTIDE SEQUENCE [LARGE SCALE GENOMIC DNA]</scope>
    <source>
        <strain evidence="2">cv. G1812</strain>
    </source>
</reference>
<dbReference type="EnsemblPlants" id="TuG1812G0500000404.01.T01">
    <property type="protein sequence ID" value="TuG1812G0500000404.01.T01.cds334413"/>
    <property type="gene ID" value="TuG1812G0500000404.01"/>
</dbReference>
<evidence type="ECO:0000313" key="2">
    <source>
        <dbReference type="EnsemblPlants" id="TuG1812G0500000404.01.T01.cds334413"/>
    </source>
</evidence>
<name>A0A8R7UDV9_TRIUA</name>
<accession>A0A8R7UDV9</accession>
<protein>
    <submittedName>
        <fullName evidence="2">Uncharacterized protein</fullName>
    </submittedName>
</protein>
<reference evidence="3" key="1">
    <citation type="journal article" date="2013" name="Nature">
        <title>Draft genome of the wheat A-genome progenitor Triticum urartu.</title>
        <authorList>
            <person name="Ling H.Q."/>
            <person name="Zhao S."/>
            <person name="Liu D."/>
            <person name="Wang J."/>
            <person name="Sun H."/>
            <person name="Zhang C."/>
            <person name="Fan H."/>
            <person name="Li D."/>
            <person name="Dong L."/>
            <person name="Tao Y."/>
            <person name="Gao C."/>
            <person name="Wu H."/>
            <person name="Li Y."/>
            <person name="Cui Y."/>
            <person name="Guo X."/>
            <person name="Zheng S."/>
            <person name="Wang B."/>
            <person name="Yu K."/>
            <person name="Liang Q."/>
            <person name="Yang W."/>
            <person name="Lou X."/>
            <person name="Chen J."/>
            <person name="Feng M."/>
            <person name="Jian J."/>
            <person name="Zhang X."/>
            <person name="Luo G."/>
            <person name="Jiang Y."/>
            <person name="Liu J."/>
            <person name="Wang Z."/>
            <person name="Sha Y."/>
            <person name="Zhang B."/>
            <person name="Wu H."/>
            <person name="Tang D."/>
            <person name="Shen Q."/>
            <person name="Xue P."/>
            <person name="Zou S."/>
            <person name="Wang X."/>
            <person name="Liu X."/>
            <person name="Wang F."/>
            <person name="Yang Y."/>
            <person name="An X."/>
            <person name="Dong Z."/>
            <person name="Zhang K."/>
            <person name="Zhang X."/>
            <person name="Luo M.C."/>
            <person name="Dvorak J."/>
            <person name="Tong Y."/>
            <person name="Wang J."/>
            <person name="Yang H."/>
            <person name="Li Z."/>
            <person name="Wang D."/>
            <person name="Zhang A."/>
            <person name="Wang J."/>
        </authorList>
    </citation>
    <scope>NUCLEOTIDE SEQUENCE</scope>
    <source>
        <strain evidence="3">cv. G1812</strain>
    </source>
</reference>
<proteinExistence type="predicted"/>
<reference evidence="2" key="3">
    <citation type="submission" date="2022-06" db="UniProtKB">
        <authorList>
            <consortium name="EnsemblPlants"/>
        </authorList>
    </citation>
    <scope>IDENTIFICATION</scope>
</reference>
<feature type="compositionally biased region" description="Low complexity" evidence="1">
    <location>
        <begin position="41"/>
        <end position="58"/>
    </location>
</feature>
<organism evidence="2 3">
    <name type="scientific">Triticum urartu</name>
    <name type="common">Red wild einkorn</name>
    <name type="synonym">Crithodium urartu</name>
    <dbReference type="NCBI Taxonomy" id="4572"/>
    <lineage>
        <taxon>Eukaryota</taxon>
        <taxon>Viridiplantae</taxon>
        <taxon>Streptophyta</taxon>
        <taxon>Embryophyta</taxon>
        <taxon>Tracheophyta</taxon>
        <taxon>Spermatophyta</taxon>
        <taxon>Magnoliopsida</taxon>
        <taxon>Liliopsida</taxon>
        <taxon>Poales</taxon>
        <taxon>Poaceae</taxon>
        <taxon>BOP clade</taxon>
        <taxon>Pooideae</taxon>
        <taxon>Triticodae</taxon>
        <taxon>Triticeae</taxon>
        <taxon>Triticinae</taxon>
        <taxon>Triticum</taxon>
    </lineage>
</organism>
<feature type="compositionally biased region" description="Low complexity" evidence="1">
    <location>
        <begin position="74"/>
        <end position="91"/>
    </location>
</feature>
<dbReference type="Gramene" id="TuG1812G0500000404.01.T01">
    <property type="protein sequence ID" value="TuG1812G0500000404.01.T01.cds334413"/>
    <property type="gene ID" value="TuG1812G0500000404.01"/>
</dbReference>
<evidence type="ECO:0000313" key="3">
    <source>
        <dbReference type="Proteomes" id="UP000015106"/>
    </source>
</evidence>
<keyword evidence="3" id="KW-1185">Reference proteome</keyword>
<sequence length="91" mass="10162">MRGSLFPRSILLNSSTATQRFARKFEIHDAMQPRSASRWCPSPVRRSARPRSMPSTKPMTPPPSQRRFATPQLRSAPSSPSSSATPRRPSV</sequence>
<dbReference type="Proteomes" id="UP000015106">
    <property type="component" value="Chromosome 5"/>
</dbReference>